<dbReference type="Pfam" id="PF03796">
    <property type="entry name" value="DnaB_C"/>
    <property type="match status" value="1"/>
</dbReference>
<dbReference type="PROSITE" id="PS51199">
    <property type="entry name" value="SF4_HELICASE"/>
    <property type="match status" value="1"/>
</dbReference>
<evidence type="ECO:0000256" key="7">
    <source>
        <dbReference type="ARBA" id="ARBA00022840"/>
    </source>
</evidence>
<evidence type="ECO:0000256" key="9">
    <source>
        <dbReference type="ARBA" id="ARBA00023235"/>
    </source>
</evidence>
<evidence type="ECO:0000313" key="14">
    <source>
        <dbReference type="EMBL" id="MDR6628332.1"/>
    </source>
</evidence>
<dbReference type="Gene3D" id="1.10.860.10">
    <property type="entry name" value="DNAb Helicase, Chain A"/>
    <property type="match status" value="1"/>
</dbReference>
<sequence>MTELFSIPTEQAVLCSFMDFAGSGDYIEQLEESDFYASRHQVIFNYIKRQHLKGEGHDAVVVWEQIRSNPTESTQIDETYIMELSSAISLPRLIPTHIKTLKDLSTRRKIADLSKHISTIANDTLTYTGETAIEKVQSLVSGLDNTSTQQATLSVEAIAVDVLTDIIDRHQKIHAGIEVRAGVKTGFIELDNKLDRIDRTDLVIIGARPSMGKTTLAQNIMLDLAVNQGEVVLFMSGEMSKEQIMERMISGLGQIPLKQVRSAVFDEEGAGCIYRAVDTLKKCPIFINDKASPSLADIRREARKVQQKTGGRLNAIVVDYLQIMTPPEKTGNKVQEIGDISWGLKKIAKDFGCPVIALSQLNRSLEQRPNKRPVMSDIRESGAIEQDADIIMFIYRDEVYNKDSKEAGTAEIIIGKARNGSTGTVRLATDLGRATFCDLSPEYYTQLQVVGQSAGGGV</sequence>
<keyword evidence="4 12" id="KW-0547">Nucleotide-binding</keyword>
<dbReference type="SUPFAM" id="SSF48024">
    <property type="entry name" value="N-terminal domain of DnaB helicase"/>
    <property type="match status" value="1"/>
</dbReference>
<organism evidence="14 15">
    <name type="scientific">Acinetobacter lwoffii</name>
    <dbReference type="NCBI Taxonomy" id="28090"/>
    <lineage>
        <taxon>Bacteria</taxon>
        <taxon>Pseudomonadati</taxon>
        <taxon>Pseudomonadota</taxon>
        <taxon>Gammaproteobacteria</taxon>
        <taxon>Moraxellales</taxon>
        <taxon>Moraxellaceae</taxon>
        <taxon>Acinetobacter</taxon>
    </lineage>
</organism>
<dbReference type="InterPro" id="IPR016136">
    <property type="entry name" value="DNA_helicase_N/primase_C"/>
</dbReference>
<keyword evidence="9" id="KW-0413">Isomerase</keyword>
<dbReference type="PANTHER" id="PTHR30153">
    <property type="entry name" value="REPLICATIVE DNA HELICASE DNAB"/>
    <property type="match status" value="1"/>
</dbReference>
<dbReference type="InterPro" id="IPR007693">
    <property type="entry name" value="DNA_helicase_DnaB-like_N"/>
</dbReference>
<dbReference type="EMBL" id="JAVDSC010000001">
    <property type="protein sequence ID" value="MDR6628332.1"/>
    <property type="molecule type" value="Genomic_DNA"/>
</dbReference>
<dbReference type="InterPro" id="IPR027417">
    <property type="entry name" value="P-loop_NTPase"/>
</dbReference>
<evidence type="ECO:0000256" key="3">
    <source>
        <dbReference type="ARBA" id="ARBA00022705"/>
    </source>
</evidence>
<feature type="domain" description="SF4 helicase" evidence="13">
    <location>
        <begin position="176"/>
        <end position="443"/>
    </location>
</feature>
<dbReference type="AlphaFoldDB" id="A0AAW8LI58"/>
<dbReference type="GO" id="GO:0005524">
    <property type="term" value="F:ATP binding"/>
    <property type="evidence" value="ECO:0007669"/>
    <property type="project" value="UniProtKB-UniRule"/>
</dbReference>
<keyword evidence="3 12" id="KW-0235">DNA replication</keyword>
<keyword evidence="6 12" id="KW-0347">Helicase</keyword>
<evidence type="ECO:0000256" key="10">
    <source>
        <dbReference type="ARBA" id="ARBA00048954"/>
    </source>
</evidence>
<name>A0AAW8LI58_ACILW</name>
<comment type="similarity">
    <text evidence="1 12">Belongs to the helicase family. DnaB subfamily.</text>
</comment>
<dbReference type="SUPFAM" id="SSF52540">
    <property type="entry name" value="P-loop containing nucleoside triphosphate hydrolases"/>
    <property type="match status" value="1"/>
</dbReference>
<keyword evidence="7 12" id="KW-0067">ATP-binding</keyword>
<dbReference type="GO" id="GO:0005829">
    <property type="term" value="C:cytosol"/>
    <property type="evidence" value="ECO:0007669"/>
    <property type="project" value="TreeGrafter"/>
</dbReference>
<keyword evidence="2 12" id="KW-0639">Primosome</keyword>
<keyword evidence="5 12" id="KW-0378">Hydrolase</keyword>
<evidence type="ECO:0000256" key="4">
    <source>
        <dbReference type="ARBA" id="ARBA00022741"/>
    </source>
</evidence>
<dbReference type="RefSeq" id="WP_310076676.1">
    <property type="nucleotide sequence ID" value="NZ_JAVDSC010000001.1"/>
</dbReference>
<keyword evidence="8 12" id="KW-0238">DNA-binding</keyword>
<dbReference type="GO" id="GO:0043139">
    <property type="term" value="F:5'-3' DNA helicase activity"/>
    <property type="evidence" value="ECO:0007669"/>
    <property type="project" value="UniProtKB-EC"/>
</dbReference>
<dbReference type="GO" id="GO:1990077">
    <property type="term" value="C:primosome complex"/>
    <property type="evidence" value="ECO:0007669"/>
    <property type="project" value="UniProtKB-UniRule"/>
</dbReference>
<dbReference type="GO" id="GO:0006269">
    <property type="term" value="P:DNA replication, synthesis of primer"/>
    <property type="evidence" value="ECO:0007669"/>
    <property type="project" value="UniProtKB-UniRule"/>
</dbReference>
<dbReference type="Gene3D" id="3.40.50.300">
    <property type="entry name" value="P-loop containing nucleotide triphosphate hydrolases"/>
    <property type="match status" value="1"/>
</dbReference>
<dbReference type="NCBIfam" id="TIGR00665">
    <property type="entry name" value="DnaB"/>
    <property type="match status" value="1"/>
</dbReference>
<protein>
    <recommendedName>
        <fullName evidence="11 12">Replicative DNA helicase</fullName>
        <ecNumber evidence="11 12">5.6.2.3</ecNumber>
    </recommendedName>
</protein>
<accession>A0AAW8LI58</accession>
<proteinExistence type="inferred from homology"/>
<evidence type="ECO:0000256" key="11">
    <source>
        <dbReference type="NCBIfam" id="TIGR00665"/>
    </source>
</evidence>
<evidence type="ECO:0000256" key="6">
    <source>
        <dbReference type="ARBA" id="ARBA00022806"/>
    </source>
</evidence>
<dbReference type="PANTHER" id="PTHR30153:SF2">
    <property type="entry name" value="REPLICATIVE DNA HELICASE"/>
    <property type="match status" value="1"/>
</dbReference>
<comment type="function">
    <text evidence="12">The main replicative DNA helicase, it participates in initiation and elongation during chromosome replication. Travels ahead of the DNA replisome, separating dsDNA into templates for DNA synthesis. A processive ATP-dependent 5'-3' DNA helicase it has DNA-dependent ATPase activity.</text>
</comment>
<dbReference type="InterPro" id="IPR036185">
    <property type="entry name" value="DNA_heli_DnaB-like_N_sf"/>
</dbReference>
<evidence type="ECO:0000256" key="1">
    <source>
        <dbReference type="ARBA" id="ARBA00008428"/>
    </source>
</evidence>
<reference evidence="14" key="1">
    <citation type="submission" date="2023-07" db="EMBL/GenBank/DDBJ databases">
        <title>Sorghum-associated microbial communities from plants grown in Nebraska, USA.</title>
        <authorList>
            <person name="Schachtman D."/>
        </authorList>
    </citation>
    <scope>NUCLEOTIDE SEQUENCE</scope>
    <source>
        <strain evidence="14">BE44</strain>
    </source>
</reference>
<dbReference type="Proteomes" id="UP001262767">
    <property type="component" value="Unassembled WGS sequence"/>
</dbReference>
<comment type="caution">
    <text evidence="14">The sequence shown here is derived from an EMBL/GenBank/DDBJ whole genome shotgun (WGS) entry which is preliminary data.</text>
</comment>
<gene>
    <name evidence="14" type="ORF">J2X86_000320</name>
</gene>
<comment type="catalytic activity">
    <reaction evidence="10 12">
        <text>ATP + H2O = ADP + phosphate + H(+)</text>
        <dbReference type="Rhea" id="RHEA:13065"/>
        <dbReference type="ChEBI" id="CHEBI:15377"/>
        <dbReference type="ChEBI" id="CHEBI:15378"/>
        <dbReference type="ChEBI" id="CHEBI:30616"/>
        <dbReference type="ChEBI" id="CHEBI:43474"/>
        <dbReference type="ChEBI" id="CHEBI:456216"/>
        <dbReference type="EC" id="5.6.2.3"/>
    </reaction>
</comment>
<evidence type="ECO:0000256" key="8">
    <source>
        <dbReference type="ARBA" id="ARBA00023125"/>
    </source>
</evidence>
<dbReference type="Pfam" id="PF00772">
    <property type="entry name" value="DnaB"/>
    <property type="match status" value="1"/>
</dbReference>
<dbReference type="GO" id="GO:0003677">
    <property type="term" value="F:DNA binding"/>
    <property type="evidence" value="ECO:0007669"/>
    <property type="project" value="UniProtKB-UniRule"/>
</dbReference>
<evidence type="ECO:0000259" key="13">
    <source>
        <dbReference type="PROSITE" id="PS51199"/>
    </source>
</evidence>
<evidence type="ECO:0000313" key="15">
    <source>
        <dbReference type="Proteomes" id="UP001262767"/>
    </source>
</evidence>
<dbReference type="EC" id="5.6.2.3" evidence="11 12"/>
<evidence type="ECO:0000256" key="2">
    <source>
        <dbReference type="ARBA" id="ARBA00022515"/>
    </source>
</evidence>
<evidence type="ECO:0000256" key="12">
    <source>
        <dbReference type="RuleBase" id="RU362085"/>
    </source>
</evidence>
<dbReference type="GO" id="GO:0016787">
    <property type="term" value="F:hydrolase activity"/>
    <property type="evidence" value="ECO:0007669"/>
    <property type="project" value="UniProtKB-KW"/>
</dbReference>
<evidence type="ECO:0000256" key="5">
    <source>
        <dbReference type="ARBA" id="ARBA00022801"/>
    </source>
</evidence>
<dbReference type="CDD" id="cd00984">
    <property type="entry name" value="DnaB_C"/>
    <property type="match status" value="1"/>
</dbReference>
<dbReference type="InterPro" id="IPR007694">
    <property type="entry name" value="DNA_helicase_DnaB-like_C"/>
</dbReference>
<dbReference type="InterPro" id="IPR007692">
    <property type="entry name" value="DNA_helicase_DnaB"/>
</dbReference>